<keyword evidence="1" id="KW-0732">Signal</keyword>
<evidence type="ECO:0000256" key="1">
    <source>
        <dbReference type="SAM" id="SignalP"/>
    </source>
</evidence>
<keyword evidence="3" id="KW-1185">Reference proteome</keyword>
<sequence length="175" mass="17501">MAITASTARIVAGTALIVGLAGGASYAGPGAATAEPGSGIVDVDPAEYEAPGYPGFYTWKYNQGDGEQICSLSPAHSGTSPASVVCFGEYPAGTPDVQNGPFTGPPNSVVLTVEGVQPSLNEGGPATPRSMPANHRISAYGLTCTTLTPNGVECVGPAASFRIDDGIVTEARADG</sequence>
<dbReference type="Proteomes" id="UP000239814">
    <property type="component" value="Chromosome"/>
</dbReference>
<feature type="signal peptide" evidence="1">
    <location>
        <begin position="1"/>
        <end position="27"/>
    </location>
</feature>
<organism evidence="2 3">
    <name type="scientific">Gordonia iterans</name>
    <dbReference type="NCBI Taxonomy" id="1004901"/>
    <lineage>
        <taxon>Bacteria</taxon>
        <taxon>Bacillati</taxon>
        <taxon>Actinomycetota</taxon>
        <taxon>Actinomycetes</taxon>
        <taxon>Mycobacteriales</taxon>
        <taxon>Gordoniaceae</taxon>
        <taxon>Gordonia</taxon>
    </lineage>
</organism>
<evidence type="ECO:0008006" key="4">
    <source>
        <dbReference type="Google" id="ProtNLM"/>
    </source>
</evidence>
<dbReference type="EMBL" id="CP027433">
    <property type="protein sequence ID" value="AVL98950.1"/>
    <property type="molecule type" value="Genomic_DNA"/>
</dbReference>
<dbReference type="RefSeq" id="WP_105940699.1">
    <property type="nucleotide sequence ID" value="NZ_CP027433.1"/>
</dbReference>
<feature type="chain" id="PRO_5039420998" description="Secreted protein" evidence="1">
    <location>
        <begin position="28"/>
        <end position="175"/>
    </location>
</feature>
<evidence type="ECO:0000313" key="2">
    <source>
        <dbReference type="EMBL" id="AVL98950.1"/>
    </source>
</evidence>
<gene>
    <name evidence="2" type="ORF">C6V83_00275</name>
</gene>
<accession>A0A2S0KBB2</accession>
<dbReference type="AlphaFoldDB" id="A0A2S0KBB2"/>
<evidence type="ECO:0000313" key="3">
    <source>
        <dbReference type="Proteomes" id="UP000239814"/>
    </source>
</evidence>
<dbReference type="OrthoDB" id="4380818at2"/>
<dbReference type="KEGG" id="git:C6V83_00275"/>
<proteinExistence type="predicted"/>
<name>A0A2S0KBB2_9ACTN</name>
<protein>
    <recommendedName>
        <fullName evidence="4">Secreted protein</fullName>
    </recommendedName>
</protein>
<reference evidence="2 3" key="1">
    <citation type="submission" date="2018-03" db="EMBL/GenBank/DDBJ databases">
        <title>Characteristics and genome of n-alkane degrading marine bacteria Gordonia iterans isolated from crude oil contaminated in Tae-an, South Korea.</title>
        <authorList>
            <person name="Lee S.-S."/>
            <person name="Kim H."/>
        </authorList>
    </citation>
    <scope>NUCLEOTIDE SEQUENCE [LARGE SCALE GENOMIC DNA]</scope>
    <source>
        <strain evidence="2 3">Co17</strain>
    </source>
</reference>